<organism evidence="1">
    <name type="scientific">Arundo donax</name>
    <name type="common">Giant reed</name>
    <name type="synonym">Donax arundinaceus</name>
    <dbReference type="NCBI Taxonomy" id="35708"/>
    <lineage>
        <taxon>Eukaryota</taxon>
        <taxon>Viridiplantae</taxon>
        <taxon>Streptophyta</taxon>
        <taxon>Embryophyta</taxon>
        <taxon>Tracheophyta</taxon>
        <taxon>Spermatophyta</taxon>
        <taxon>Magnoliopsida</taxon>
        <taxon>Liliopsida</taxon>
        <taxon>Poales</taxon>
        <taxon>Poaceae</taxon>
        <taxon>PACMAD clade</taxon>
        <taxon>Arundinoideae</taxon>
        <taxon>Arundineae</taxon>
        <taxon>Arundo</taxon>
    </lineage>
</organism>
<dbReference type="EMBL" id="GBRH01209811">
    <property type="protein sequence ID" value="JAD88084.1"/>
    <property type="molecule type" value="Transcribed_RNA"/>
</dbReference>
<sequence length="12" mass="1371">MPSRGPRLLKES</sequence>
<proteinExistence type="predicted"/>
<reference evidence="1" key="1">
    <citation type="submission" date="2014-09" db="EMBL/GenBank/DDBJ databases">
        <authorList>
            <person name="Magalhaes I.L.F."/>
            <person name="Oliveira U."/>
            <person name="Santos F.R."/>
            <person name="Vidigal T.H.D.A."/>
            <person name="Brescovit A.D."/>
            <person name="Santos A.J."/>
        </authorList>
    </citation>
    <scope>NUCLEOTIDE SEQUENCE</scope>
    <source>
        <tissue evidence="1">Shoot tissue taken approximately 20 cm above the soil surface</tissue>
    </source>
</reference>
<accession>A0A0A9DHP6</accession>
<name>A0A0A9DHP6_ARUDO</name>
<reference evidence="1" key="2">
    <citation type="journal article" date="2015" name="Data Brief">
        <title>Shoot transcriptome of the giant reed, Arundo donax.</title>
        <authorList>
            <person name="Barrero R.A."/>
            <person name="Guerrero F.D."/>
            <person name="Moolhuijzen P."/>
            <person name="Goolsby J.A."/>
            <person name="Tidwell J."/>
            <person name="Bellgard S.E."/>
            <person name="Bellgard M.I."/>
        </authorList>
    </citation>
    <scope>NUCLEOTIDE SEQUENCE</scope>
    <source>
        <tissue evidence="1">Shoot tissue taken approximately 20 cm above the soil surface</tissue>
    </source>
</reference>
<protein>
    <submittedName>
        <fullName evidence="1">Uncharacterized protein</fullName>
    </submittedName>
</protein>
<evidence type="ECO:0000313" key="1">
    <source>
        <dbReference type="EMBL" id="JAD88084.1"/>
    </source>
</evidence>